<dbReference type="Pfam" id="PF03070">
    <property type="entry name" value="TENA_THI-4"/>
    <property type="match status" value="1"/>
</dbReference>
<dbReference type="GO" id="GO:0005829">
    <property type="term" value="C:cytosol"/>
    <property type="evidence" value="ECO:0007669"/>
    <property type="project" value="TreeGrafter"/>
</dbReference>
<dbReference type="NCBIfam" id="TIGR04306">
    <property type="entry name" value="salvage_TenA"/>
    <property type="match status" value="1"/>
</dbReference>
<feature type="domain" description="Thiaminase-2/PQQC" evidence="11">
    <location>
        <begin position="9"/>
        <end position="215"/>
    </location>
</feature>
<keyword evidence="7 10" id="KW-0784">Thiamine biosynthesis</keyword>
<evidence type="ECO:0000259" key="11">
    <source>
        <dbReference type="Pfam" id="PF03070"/>
    </source>
</evidence>
<evidence type="ECO:0000256" key="4">
    <source>
        <dbReference type="ARBA" id="ARBA00011881"/>
    </source>
</evidence>
<comment type="catalytic activity">
    <reaction evidence="1 10">
        <text>4-amino-5-aminomethyl-2-methylpyrimidine + H2O = 4-amino-5-hydroxymethyl-2-methylpyrimidine + NH4(+)</text>
        <dbReference type="Rhea" id="RHEA:31799"/>
        <dbReference type="ChEBI" id="CHEBI:15377"/>
        <dbReference type="ChEBI" id="CHEBI:16892"/>
        <dbReference type="ChEBI" id="CHEBI:28938"/>
        <dbReference type="ChEBI" id="CHEBI:63416"/>
        <dbReference type="EC" id="3.5.99.2"/>
    </reaction>
</comment>
<keyword evidence="10" id="KW-0378">Hydrolase</keyword>
<dbReference type="InterPro" id="IPR016084">
    <property type="entry name" value="Haem_Oase-like_multi-hlx"/>
</dbReference>
<comment type="caution">
    <text evidence="12">The sequence shown here is derived from an EMBL/GenBank/DDBJ whole genome shotgun (WGS) entry which is preliminary data.</text>
</comment>
<comment type="subunit">
    <text evidence="4">Homotetramer.</text>
</comment>
<evidence type="ECO:0000256" key="6">
    <source>
        <dbReference type="ARBA" id="ARBA00013647"/>
    </source>
</evidence>
<accession>A0A2T4PT31</accession>
<dbReference type="GO" id="GO:0009229">
    <property type="term" value="P:thiamine diphosphate biosynthetic process"/>
    <property type="evidence" value="ECO:0007669"/>
    <property type="project" value="UniProtKB-UniPathway"/>
</dbReference>
<dbReference type="PANTHER" id="PTHR43198:SF2">
    <property type="entry name" value="SI:CH1073-67J19.1-RELATED"/>
    <property type="match status" value="1"/>
</dbReference>
<dbReference type="CDD" id="cd19366">
    <property type="entry name" value="TenA_C_BhTenA-like"/>
    <property type="match status" value="1"/>
</dbReference>
<evidence type="ECO:0000256" key="8">
    <source>
        <dbReference type="ARBA" id="ARBA00045954"/>
    </source>
</evidence>
<dbReference type="GeneID" id="64117447"/>
<dbReference type="Gene3D" id="1.20.910.10">
    <property type="entry name" value="Heme oxygenase-like"/>
    <property type="match status" value="1"/>
</dbReference>
<dbReference type="SUPFAM" id="SSF48613">
    <property type="entry name" value="Heme oxygenase-like"/>
    <property type="match status" value="1"/>
</dbReference>
<name>A0A2T4PT31_9STAP</name>
<dbReference type="InterPro" id="IPR027574">
    <property type="entry name" value="Thiaminase_II"/>
</dbReference>
<dbReference type="PANTHER" id="PTHR43198">
    <property type="entry name" value="BIFUNCTIONAL TH2 PROTEIN"/>
    <property type="match status" value="1"/>
</dbReference>
<dbReference type="EC" id="3.5.99.2" evidence="5 10"/>
<comment type="similarity">
    <text evidence="3 10">Belongs to the TenA family.</text>
</comment>
<dbReference type="GO" id="GO:0009228">
    <property type="term" value="P:thiamine biosynthetic process"/>
    <property type="evidence" value="ECO:0007669"/>
    <property type="project" value="UniProtKB-KW"/>
</dbReference>
<dbReference type="GO" id="GO:0050334">
    <property type="term" value="F:thiaminase activity"/>
    <property type="evidence" value="ECO:0007669"/>
    <property type="project" value="UniProtKB-EC"/>
</dbReference>
<evidence type="ECO:0000313" key="13">
    <source>
        <dbReference type="Proteomes" id="UP000241209"/>
    </source>
</evidence>
<sequence length="225" mass="26229">MKFTDSVFKRVEPIWESYMEHPFIQGLGDGTLDEEKFKHWLKQDYVYLIEYARLFSIGAAKSTDLKMMTTYADLANGTLHTEMDLHRRYAKQFNISEEELEQTEPAQTTVAYTSYMLNLAQQGGIENVIAAILTCTWSYSYIGLKLAEIEGAKDHPLYGEWVNMYASEEFSSFKEDCIQLMDTVAEGKTEEELNRLEDIIVKTSYYEYMFWEMAENLETWPVPVK</sequence>
<comment type="function">
    <text evidence="8">Catalyzes an amino-pyrimidine hydrolysis reaction at the C5' of the pyrimidine moiety of thiamine compounds, a reaction that is part of a thiamine salvage pathway. Thus, catalyzes the conversion of 4-amino-5-aminomethyl-2-methylpyrimidine to 4-amino-5-hydroxymethyl-2-methylpyrimidine (HMP). Is also able to catalyze the hydrolytic cleavage of thiamine; however, this thiaminase activity may not be physiologically relevant. Therefore, is probably involved in the regeneration of the thiamine pyrimidine from thiamine degraded products present in the environment, rather than in thiamine degradation.</text>
</comment>
<reference evidence="12 13" key="1">
    <citation type="journal article" date="2016" name="Front. Microbiol.">
        <title>Comprehensive Phylogenetic Analysis of Bovine Non-aureus Staphylococci Species Based on Whole-Genome Sequencing.</title>
        <authorList>
            <person name="Naushad S."/>
            <person name="Barkema H.W."/>
            <person name="Luby C."/>
            <person name="Condas L.A."/>
            <person name="Nobrega D.B."/>
            <person name="Carson D.A."/>
            <person name="De Buck J."/>
        </authorList>
    </citation>
    <scope>NUCLEOTIDE SEQUENCE [LARGE SCALE GENOMIC DNA]</scope>
    <source>
        <strain evidence="12 13">SNUC 2204</strain>
    </source>
</reference>
<protein>
    <recommendedName>
        <fullName evidence="6 10">Aminopyrimidine aminohydrolase</fullName>
        <ecNumber evidence="5 10">3.5.99.2</ecNumber>
    </recommendedName>
</protein>
<organism evidence="12 13">
    <name type="scientific">Mammaliicoccus vitulinus</name>
    <dbReference type="NCBI Taxonomy" id="71237"/>
    <lineage>
        <taxon>Bacteria</taxon>
        <taxon>Bacillati</taxon>
        <taxon>Bacillota</taxon>
        <taxon>Bacilli</taxon>
        <taxon>Bacillales</taxon>
        <taxon>Staphylococcaceae</taxon>
        <taxon>Mammaliicoccus</taxon>
    </lineage>
</organism>
<dbReference type="EMBL" id="PZFK01000013">
    <property type="protein sequence ID" value="PTI29491.1"/>
    <property type="molecule type" value="Genomic_DNA"/>
</dbReference>
<evidence type="ECO:0000313" key="12">
    <source>
        <dbReference type="EMBL" id="PTI29491.1"/>
    </source>
</evidence>
<evidence type="ECO:0000256" key="7">
    <source>
        <dbReference type="ARBA" id="ARBA00022977"/>
    </source>
</evidence>
<dbReference type="UniPathway" id="UPA00060"/>
<evidence type="ECO:0000256" key="10">
    <source>
        <dbReference type="RuleBase" id="RU363093"/>
    </source>
</evidence>
<evidence type="ECO:0000256" key="1">
    <source>
        <dbReference type="ARBA" id="ARBA00001881"/>
    </source>
</evidence>
<evidence type="ECO:0000256" key="3">
    <source>
        <dbReference type="ARBA" id="ARBA00010264"/>
    </source>
</evidence>
<gene>
    <name evidence="12" type="primary">tenA</name>
    <name evidence="12" type="ORF">BU072_07435</name>
</gene>
<dbReference type="STRING" id="1167632.GCA_000286335_02497"/>
<comment type="pathway">
    <text evidence="2 10">Cofactor biosynthesis; thiamine diphosphate biosynthesis.</text>
</comment>
<dbReference type="InterPro" id="IPR004305">
    <property type="entry name" value="Thiaminase-2/PQQC"/>
</dbReference>
<evidence type="ECO:0000256" key="2">
    <source>
        <dbReference type="ARBA" id="ARBA00004948"/>
    </source>
</evidence>
<dbReference type="InterPro" id="IPR050967">
    <property type="entry name" value="Thiamine_Salvage_TenA"/>
</dbReference>
<evidence type="ECO:0000256" key="9">
    <source>
        <dbReference type="ARBA" id="ARBA00048337"/>
    </source>
</evidence>
<evidence type="ECO:0000256" key="5">
    <source>
        <dbReference type="ARBA" id="ARBA00012684"/>
    </source>
</evidence>
<dbReference type="Proteomes" id="UP000241209">
    <property type="component" value="Unassembled WGS sequence"/>
</dbReference>
<comment type="catalytic activity">
    <reaction evidence="9 10">
        <text>thiamine + H2O = 5-(2-hydroxyethyl)-4-methylthiazole + 4-amino-5-hydroxymethyl-2-methylpyrimidine + H(+)</text>
        <dbReference type="Rhea" id="RHEA:17509"/>
        <dbReference type="ChEBI" id="CHEBI:15377"/>
        <dbReference type="ChEBI" id="CHEBI:15378"/>
        <dbReference type="ChEBI" id="CHEBI:16892"/>
        <dbReference type="ChEBI" id="CHEBI:17957"/>
        <dbReference type="ChEBI" id="CHEBI:18385"/>
        <dbReference type="EC" id="3.5.99.2"/>
    </reaction>
</comment>
<dbReference type="AlphaFoldDB" id="A0A2T4PT31"/>
<proteinExistence type="inferred from homology"/>
<dbReference type="RefSeq" id="WP_107557047.1">
    <property type="nucleotide sequence ID" value="NZ_BMDF01000007.1"/>
</dbReference>